<keyword evidence="3" id="KW-0560">Oxidoreductase</keyword>
<dbReference type="Gene3D" id="3.20.20.100">
    <property type="entry name" value="NADP-dependent oxidoreductase domain"/>
    <property type="match status" value="1"/>
</dbReference>
<evidence type="ECO:0000256" key="3">
    <source>
        <dbReference type="ARBA" id="ARBA00023002"/>
    </source>
</evidence>
<dbReference type="PIRSF" id="PIRSF000097">
    <property type="entry name" value="AKR"/>
    <property type="match status" value="1"/>
</dbReference>
<feature type="site" description="Lowers pKa of active site Tyr" evidence="6">
    <location>
        <position position="74"/>
    </location>
</feature>
<evidence type="ECO:0000256" key="4">
    <source>
        <dbReference type="PIRSR" id="PIRSR000097-1"/>
    </source>
</evidence>
<accession>A0A0R1Y7T2</accession>
<proteinExistence type="inferred from homology"/>
<feature type="active site" description="Proton donor" evidence="4">
    <location>
        <position position="49"/>
    </location>
</feature>
<evidence type="ECO:0000313" key="8">
    <source>
        <dbReference type="EMBL" id="KRM38496.1"/>
    </source>
</evidence>
<dbReference type="PRINTS" id="PR00069">
    <property type="entry name" value="ALDKETRDTASE"/>
</dbReference>
<evidence type="ECO:0000313" key="9">
    <source>
        <dbReference type="Proteomes" id="UP000051223"/>
    </source>
</evidence>
<dbReference type="PROSITE" id="PS00798">
    <property type="entry name" value="ALDOKETO_REDUCTASE_1"/>
    <property type="match status" value="1"/>
</dbReference>
<dbReference type="Pfam" id="PF00248">
    <property type="entry name" value="Aldo_ket_red"/>
    <property type="match status" value="1"/>
</dbReference>
<organism evidence="8 9">
    <name type="scientific">Lactobacillus hamsteri DSM 5661 = JCM 6256</name>
    <dbReference type="NCBI Taxonomy" id="1423754"/>
    <lineage>
        <taxon>Bacteria</taxon>
        <taxon>Bacillati</taxon>
        <taxon>Bacillota</taxon>
        <taxon>Bacilli</taxon>
        <taxon>Lactobacillales</taxon>
        <taxon>Lactobacillaceae</taxon>
        <taxon>Lactobacillus</taxon>
    </lineage>
</organism>
<dbReference type="eggNOG" id="COG0656">
    <property type="taxonomic scope" value="Bacteria"/>
</dbReference>
<evidence type="ECO:0000256" key="2">
    <source>
        <dbReference type="ARBA" id="ARBA00022857"/>
    </source>
</evidence>
<evidence type="ECO:0000256" key="1">
    <source>
        <dbReference type="ARBA" id="ARBA00007905"/>
    </source>
</evidence>
<dbReference type="EMBL" id="AZGI01000047">
    <property type="protein sequence ID" value="KRM38496.1"/>
    <property type="molecule type" value="Genomic_DNA"/>
</dbReference>
<dbReference type="STRING" id="1423754.FC39_GL001266"/>
<feature type="domain" description="NADP-dependent oxidoreductase" evidence="7">
    <location>
        <begin position="22"/>
        <end position="258"/>
    </location>
</feature>
<dbReference type="PATRIC" id="fig|1423754.3.peg.1304"/>
<dbReference type="RefSeq" id="WP_025080790.1">
    <property type="nucleotide sequence ID" value="NZ_AZGI01000047.1"/>
</dbReference>
<dbReference type="PANTHER" id="PTHR43827">
    <property type="entry name" value="2,5-DIKETO-D-GLUCONIC ACID REDUCTASE"/>
    <property type="match status" value="1"/>
</dbReference>
<dbReference type="InterPro" id="IPR020471">
    <property type="entry name" value="AKR"/>
</dbReference>
<evidence type="ECO:0000259" key="7">
    <source>
        <dbReference type="Pfam" id="PF00248"/>
    </source>
</evidence>
<dbReference type="CDD" id="cd19133">
    <property type="entry name" value="AKR_AKR5F1"/>
    <property type="match status" value="1"/>
</dbReference>
<reference evidence="8 9" key="1">
    <citation type="journal article" date="2015" name="Genome Announc.">
        <title>Expanding the biotechnology potential of lactobacilli through comparative genomics of 213 strains and associated genera.</title>
        <authorList>
            <person name="Sun Z."/>
            <person name="Harris H.M."/>
            <person name="McCann A."/>
            <person name="Guo C."/>
            <person name="Argimon S."/>
            <person name="Zhang W."/>
            <person name="Yang X."/>
            <person name="Jeffery I.B."/>
            <person name="Cooney J.C."/>
            <person name="Kagawa T.F."/>
            <person name="Liu W."/>
            <person name="Song Y."/>
            <person name="Salvetti E."/>
            <person name="Wrobel A."/>
            <person name="Rasinkangas P."/>
            <person name="Parkhill J."/>
            <person name="Rea M.C."/>
            <person name="O'Sullivan O."/>
            <person name="Ritari J."/>
            <person name="Douillard F.P."/>
            <person name="Paul Ross R."/>
            <person name="Yang R."/>
            <person name="Briner A.E."/>
            <person name="Felis G.E."/>
            <person name="de Vos W.M."/>
            <person name="Barrangou R."/>
            <person name="Klaenhammer T.R."/>
            <person name="Caufield P.W."/>
            <person name="Cui Y."/>
            <person name="Zhang H."/>
            <person name="O'Toole P.W."/>
        </authorList>
    </citation>
    <scope>NUCLEOTIDE SEQUENCE [LARGE SCALE GENOMIC DNA]</scope>
    <source>
        <strain evidence="8 9">DSM 5661</strain>
    </source>
</reference>
<comment type="caution">
    <text evidence="8">The sequence shown here is derived from an EMBL/GenBank/DDBJ whole genome shotgun (WGS) entry which is preliminary data.</text>
</comment>
<sequence>MNKTIKLNNGVEMPTVGYGVFQIPEEQTKKVVTEALNDGYRLIDTAAGYLNEKAVGEAINNSSVKRDDIFLTTKLWVQDFDGDNPEKAIDGALKRLDQDYIDLLLIHQHLGDVYNAWRAMEKAVKAGKVRAVGVSNFQSYQVQDLMMHNEIKPAVNQIQINPLNPENDNVKWLQDNDIVPEAWGPMGQAQAGIFTNPILTKIAKDHGKTVGQVMLAWNLQRGVVVIPKSVHANRIKENFDVFDLTLTDDEMKQINGLDQHNSYFDGLLTPDTVKVLGNMKFDYQN</sequence>
<dbReference type="InterPro" id="IPR036812">
    <property type="entry name" value="NAD(P)_OxRdtase_dom_sf"/>
</dbReference>
<dbReference type="SUPFAM" id="SSF51430">
    <property type="entry name" value="NAD(P)-linked oxidoreductase"/>
    <property type="match status" value="1"/>
</dbReference>
<dbReference type="InterPro" id="IPR023210">
    <property type="entry name" value="NADP_OxRdtase_dom"/>
</dbReference>
<keyword evidence="2" id="KW-0521">NADP</keyword>
<comment type="similarity">
    <text evidence="1">Belongs to the aldo/keto reductase family.</text>
</comment>
<evidence type="ECO:0000256" key="5">
    <source>
        <dbReference type="PIRSR" id="PIRSR000097-2"/>
    </source>
</evidence>
<dbReference type="PROSITE" id="PS00062">
    <property type="entry name" value="ALDOKETO_REDUCTASE_2"/>
    <property type="match status" value="1"/>
</dbReference>
<name>A0A0R1Y7T2_9LACO</name>
<dbReference type="InterPro" id="IPR018170">
    <property type="entry name" value="Aldo/ket_reductase_CS"/>
</dbReference>
<dbReference type="Proteomes" id="UP000051223">
    <property type="component" value="Unassembled WGS sequence"/>
</dbReference>
<evidence type="ECO:0000256" key="6">
    <source>
        <dbReference type="PIRSR" id="PIRSR000097-3"/>
    </source>
</evidence>
<dbReference type="PANTHER" id="PTHR43827:SF3">
    <property type="entry name" value="NADP-DEPENDENT OXIDOREDUCTASE DOMAIN-CONTAINING PROTEIN"/>
    <property type="match status" value="1"/>
</dbReference>
<feature type="binding site" evidence="5">
    <location>
        <position position="107"/>
    </location>
    <ligand>
        <name>substrate</name>
    </ligand>
</feature>
<keyword evidence="9" id="KW-1185">Reference proteome</keyword>
<dbReference type="AlphaFoldDB" id="A0A0R1Y7T2"/>
<gene>
    <name evidence="8" type="ORF">FC39_GL001266</name>
</gene>
<dbReference type="GO" id="GO:0016616">
    <property type="term" value="F:oxidoreductase activity, acting on the CH-OH group of donors, NAD or NADP as acceptor"/>
    <property type="evidence" value="ECO:0007669"/>
    <property type="project" value="UniProtKB-ARBA"/>
</dbReference>
<protein>
    <submittedName>
        <fullName evidence="8">2,5 diketo-d-gluconic acid-like reductase, nadp dependent, (Promiscuous)</fullName>
    </submittedName>
</protein>
<dbReference type="FunFam" id="3.20.20.100:FF:000015">
    <property type="entry name" value="Oxidoreductase, aldo/keto reductase family"/>
    <property type="match status" value="1"/>
</dbReference>
<dbReference type="PROSITE" id="PS00063">
    <property type="entry name" value="ALDOKETO_REDUCTASE_3"/>
    <property type="match status" value="1"/>
</dbReference>